<evidence type="ECO:0000313" key="2">
    <source>
        <dbReference type="Proteomes" id="UP000322545"/>
    </source>
</evidence>
<dbReference type="EMBL" id="FRCB01000001">
    <property type="protein sequence ID" value="SHL50856.1"/>
    <property type="molecule type" value="Genomic_DNA"/>
</dbReference>
<protein>
    <submittedName>
        <fullName evidence="1">Uncharacterized protein</fullName>
    </submittedName>
</protein>
<reference evidence="1 2" key="1">
    <citation type="submission" date="2016-11" db="EMBL/GenBank/DDBJ databases">
        <authorList>
            <person name="Varghese N."/>
            <person name="Submissions S."/>
        </authorList>
    </citation>
    <scope>NUCLEOTIDE SEQUENCE [LARGE SCALE GENOMIC DNA]</scope>
    <source>
        <strain evidence="1 2">DSM 28249</strain>
    </source>
</reference>
<keyword evidence="2" id="KW-1185">Reference proteome</keyword>
<dbReference type="RefSeq" id="WP_149778240.1">
    <property type="nucleotide sequence ID" value="NZ_FRCB01000001.1"/>
</dbReference>
<dbReference type="AlphaFoldDB" id="A0A1M7B7J9"/>
<dbReference type="Pfam" id="PF20471">
    <property type="entry name" value="DUF6716"/>
    <property type="match status" value="1"/>
</dbReference>
<accession>A0A1M7B7J9</accession>
<proteinExistence type="predicted"/>
<sequence>MMRRAPRLLLLFCDDSTLIFCSRLAGLLIEADRSAQITFAAYAPESALSDRQLRQYLPKGDYEILDTADLKSALMDGRYDAILTSRVFRSLDRMLSDPLYRQKAGRARVVSFLGGLDFSPGRGMRNRRHCDVVYLFPRAICKSFRKSYVQPATEGMAEWPAVGFGHPAFLMPKSPPAATLNPAGDIYFFAQALSPSTARARMHMLAVMAAIARRNPDRNVWIKLRHLPDENTRHLHREQHDYPGLAAARTDLPPNLRLTARTMAQALSNASLGITCTSTAAIDLVREGVPAMVHLDYPDTTLDPLVGPMRRLFTGSNLIKPLDDILNLRFDAPEPDWLADIFCARELGSDVLAMIAGGPAKKADMIGA</sequence>
<name>A0A1M7B7J9_9RHOB</name>
<gene>
    <name evidence="1" type="ORF">SAMN05443432_101710</name>
</gene>
<dbReference type="InterPro" id="IPR046561">
    <property type="entry name" value="DUF6716"/>
</dbReference>
<evidence type="ECO:0000313" key="1">
    <source>
        <dbReference type="EMBL" id="SHL50856.1"/>
    </source>
</evidence>
<dbReference type="Proteomes" id="UP000322545">
    <property type="component" value="Unassembled WGS sequence"/>
</dbReference>
<organism evidence="1 2">
    <name type="scientific">Roseovarius litoreus</name>
    <dbReference type="NCBI Taxonomy" id="1155722"/>
    <lineage>
        <taxon>Bacteria</taxon>
        <taxon>Pseudomonadati</taxon>
        <taxon>Pseudomonadota</taxon>
        <taxon>Alphaproteobacteria</taxon>
        <taxon>Rhodobacterales</taxon>
        <taxon>Roseobacteraceae</taxon>
        <taxon>Roseovarius</taxon>
    </lineage>
</organism>